<comment type="caution">
    <text evidence="1">The sequence shown here is derived from an EMBL/GenBank/DDBJ whole genome shotgun (WGS) entry which is preliminary data.</text>
</comment>
<sequence>MQCSAKTMMYYPTRLILTSRGFITYHDLRGGLLLIGVYRRLSAVNYF</sequence>
<keyword evidence="2" id="KW-1185">Reference proteome</keyword>
<proteinExistence type="predicted"/>
<organism evidence="1 2">
    <name type="scientific">Anabaena azotica FACHB-119</name>
    <dbReference type="NCBI Taxonomy" id="947527"/>
    <lineage>
        <taxon>Bacteria</taxon>
        <taxon>Bacillati</taxon>
        <taxon>Cyanobacteriota</taxon>
        <taxon>Cyanophyceae</taxon>
        <taxon>Nostocales</taxon>
        <taxon>Nostocaceae</taxon>
        <taxon>Anabaena</taxon>
        <taxon>Anabaena azotica</taxon>
    </lineage>
</organism>
<protein>
    <submittedName>
        <fullName evidence="1">Uncharacterized protein</fullName>
    </submittedName>
</protein>
<dbReference type="Proteomes" id="UP000661112">
    <property type="component" value="Unassembled WGS sequence"/>
</dbReference>
<dbReference type="EMBL" id="JACJSG010000031">
    <property type="protein sequence ID" value="MBD2503115.1"/>
    <property type="molecule type" value="Genomic_DNA"/>
</dbReference>
<evidence type="ECO:0000313" key="1">
    <source>
        <dbReference type="EMBL" id="MBD2503115.1"/>
    </source>
</evidence>
<gene>
    <name evidence="1" type="ORF">H6G83_21335</name>
</gene>
<evidence type="ECO:0000313" key="2">
    <source>
        <dbReference type="Proteomes" id="UP000661112"/>
    </source>
</evidence>
<accession>A0ABR8D7J2</accession>
<reference evidence="1 2" key="1">
    <citation type="journal article" date="2020" name="ISME J.">
        <title>Comparative genomics reveals insights into cyanobacterial evolution and habitat adaptation.</title>
        <authorList>
            <person name="Chen M.Y."/>
            <person name="Teng W.K."/>
            <person name="Zhao L."/>
            <person name="Hu C.X."/>
            <person name="Zhou Y.K."/>
            <person name="Han B.P."/>
            <person name="Song L.R."/>
            <person name="Shu W.S."/>
        </authorList>
    </citation>
    <scope>NUCLEOTIDE SEQUENCE [LARGE SCALE GENOMIC DNA]</scope>
    <source>
        <strain evidence="1 2">FACHB-119</strain>
    </source>
</reference>
<name>A0ABR8D7J2_9NOST</name>